<accession>A0A426Y088</accession>
<proteinExistence type="predicted"/>
<sequence>MSYEHGFTKKCDGYKLCVKSHVNRVLIDFLCIISEIQHTRHSQRISPREVVRAWFCEKIRW</sequence>
<comment type="caution">
    <text evidence="1">The sequence shown here is derived from an EMBL/GenBank/DDBJ whole genome shotgun (WGS) entry which is preliminary data.</text>
</comment>
<dbReference type="AlphaFoldDB" id="A0A426Y088"/>
<name>A0A426Y088_ENSVE</name>
<dbReference type="Proteomes" id="UP000287651">
    <property type="component" value="Unassembled WGS sequence"/>
</dbReference>
<reference evidence="1 2" key="1">
    <citation type="journal article" date="2014" name="Agronomy (Basel)">
        <title>A Draft Genome Sequence for Ensete ventricosum, the Drought-Tolerant Tree Against Hunger.</title>
        <authorList>
            <person name="Harrison J."/>
            <person name="Moore K.A."/>
            <person name="Paszkiewicz K."/>
            <person name="Jones T."/>
            <person name="Grant M."/>
            <person name="Ambacheew D."/>
            <person name="Muzemil S."/>
            <person name="Studholme D.J."/>
        </authorList>
    </citation>
    <scope>NUCLEOTIDE SEQUENCE [LARGE SCALE GENOMIC DNA]</scope>
</reference>
<evidence type="ECO:0000313" key="1">
    <source>
        <dbReference type="EMBL" id="RRT45175.1"/>
    </source>
</evidence>
<evidence type="ECO:0000313" key="2">
    <source>
        <dbReference type="Proteomes" id="UP000287651"/>
    </source>
</evidence>
<protein>
    <submittedName>
        <fullName evidence="1">Uncharacterized protein</fullName>
    </submittedName>
</protein>
<gene>
    <name evidence="1" type="ORF">B296_00055304</name>
</gene>
<dbReference type="EMBL" id="AMZH03016007">
    <property type="protein sequence ID" value="RRT45175.1"/>
    <property type="molecule type" value="Genomic_DNA"/>
</dbReference>
<organism evidence="1 2">
    <name type="scientific">Ensete ventricosum</name>
    <name type="common">Abyssinian banana</name>
    <name type="synonym">Musa ensete</name>
    <dbReference type="NCBI Taxonomy" id="4639"/>
    <lineage>
        <taxon>Eukaryota</taxon>
        <taxon>Viridiplantae</taxon>
        <taxon>Streptophyta</taxon>
        <taxon>Embryophyta</taxon>
        <taxon>Tracheophyta</taxon>
        <taxon>Spermatophyta</taxon>
        <taxon>Magnoliopsida</taxon>
        <taxon>Liliopsida</taxon>
        <taxon>Zingiberales</taxon>
        <taxon>Musaceae</taxon>
        <taxon>Ensete</taxon>
    </lineage>
</organism>